<sequence length="351" mass="39944">MPIAFFPKAEALTPGFVRIVGHVERVHLQNLLLGELLTMWLKFGVAPSGELASIDEVVRGKTQLTCLYCGGGLTAKKGSVKEHHFAHSEKTCKFVSQRIKTKAFPSLPLYDSFNIQLKGEELEQLKVLWKEYGAQNYAIPKDLVNFRWELKGLVESSGDGYAPFLRTYHFTDLGKIPVGALPLVLFNQVQEPLLLSELMKLEGSVEIAEAAGLSCLEERRADLLIYRAQLRRILVNSLYFLEVKADESCFYKIGVTTRSIEERIAEVQRDVKAHYSDVTVNLLGLWEHRGNVELYFKHRYKAFNYRIGKLTEYFAFPNVKAVLNDLYGMEPKTLSDVDVDVLSLRYFPEVK</sequence>
<evidence type="ECO:0000313" key="2">
    <source>
        <dbReference type="Proteomes" id="UP000702425"/>
    </source>
</evidence>
<evidence type="ECO:0000313" key="1">
    <source>
        <dbReference type="EMBL" id="NQE35550.1"/>
    </source>
</evidence>
<name>A0ABX2D126_9CYAN</name>
<proteinExistence type="predicted"/>
<comment type="caution">
    <text evidence="1">The sequence shown here is derived from an EMBL/GenBank/DDBJ whole genome shotgun (WGS) entry which is preliminary data.</text>
</comment>
<evidence type="ECO:0008006" key="3">
    <source>
        <dbReference type="Google" id="ProtNLM"/>
    </source>
</evidence>
<reference evidence="1 2" key="1">
    <citation type="journal article" date="2020" name="Sci. Rep.">
        <title>A novel cyanobacterial geosmin producer, revising GeoA distribution and dispersion patterns in Bacteria.</title>
        <authorList>
            <person name="Churro C."/>
            <person name="Semedo-Aguiar A.P."/>
            <person name="Silva A.D."/>
            <person name="Pereira-Leal J.B."/>
            <person name="Leite R.B."/>
        </authorList>
    </citation>
    <scope>NUCLEOTIDE SEQUENCE [LARGE SCALE GENOMIC DNA]</scope>
    <source>
        <strain evidence="1 2">IPMA8</strain>
    </source>
</reference>
<dbReference type="Pfam" id="PF13455">
    <property type="entry name" value="MUG113"/>
    <property type="match status" value="1"/>
</dbReference>
<organism evidence="1 2">
    <name type="scientific">Microcoleus asticus IPMA8</name>
    <dbReference type="NCBI Taxonomy" id="2563858"/>
    <lineage>
        <taxon>Bacteria</taxon>
        <taxon>Bacillati</taxon>
        <taxon>Cyanobacteriota</taxon>
        <taxon>Cyanophyceae</taxon>
        <taxon>Oscillatoriophycideae</taxon>
        <taxon>Oscillatoriales</taxon>
        <taxon>Microcoleaceae</taxon>
        <taxon>Microcoleus</taxon>
        <taxon>Microcoleus asticus</taxon>
    </lineage>
</organism>
<dbReference type="RefSeq" id="WP_339382888.1">
    <property type="nucleotide sequence ID" value="NZ_CAWPPK010000272.1"/>
</dbReference>
<gene>
    <name evidence="1" type="ORF">E5S67_03285</name>
</gene>
<keyword evidence="2" id="KW-1185">Reference proteome</keyword>
<dbReference type="Proteomes" id="UP000702425">
    <property type="component" value="Unassembled WGS sequence"/>
</dbReference>
<protein>
    <recommendedName>
        <fullName evidence="3">GIY-YIG nuclease family protein</fullName>
    </recommendedName>
</protein>
<dbReference type="EMBL" id="SRRZ01000058">
    <property type="protein sequence ID" value="NQE35550.1"/>
    <property type="molecule type" value="Genomic_DNA"/>
</dbReference>
<accession>A0ABX2D126</accession>